<sequence>MDNKESSELGNLPTSPMAKRARTRETTGERLRRPLPRSIDLRNHDLAYGFDMYYNDEPLKLVPSTWSKNYGIGLYGRIGLQCYNLQKGTNLKFKRLEKHSSKDTSFFSLYITLEVTDPATGSVCSFQTQFGDAGRRISLGARITWFTLASRIKQIYNQPIDDVWDEDTPGINDFYKVPMPKWFSDEALERDNRCLDAYLPLELKNVVVETFEYYTTEPSEKLKADNAIFYISYKCCSDPSTPLAGDHRAVVRKTMDGKPGHMCLEVARTKEQE</sequence>
<proteinExistence type="predicted"/>
<dbReference type="InterPro" id="IPR006462">
    <property type="entry name" value="MS5"/>
</dbReference>
<reference evidence="2 3" key="1">
    <citation type="submission" date="2018-06" db="EMBL/GenBank/DDBJ databases">
        <title>WGS assembly of Brassica rapa FPsc.</title>
        <authorList>
            <person name="Bowman J."/>
            <person name="Kohchi T."/>
            <person name="Yamato K."/>
            <person name="Jenkins J."/>
            <person name="Shu S."/>
            <person name="Ishizaki K."/>
            <person name="Yamaoka S."/>
            <person name="Nishihama R."/>
            <person name="Nakamura Y."/>
            <person name="Berger F."/>
            <person name="Adam C."/>
            <person name="Aki S."/>
            <person name="Althoff F."/>
            <person name="Araki T."/>
            <person name="Arteaga-Vazquez M."/>
            <person name="Balasubrmanian S."/>
            <person name="Bauer D."/>
            <person name="Boehm C."/>
            <person name="Briginshaw L."/>
            <person name="Caballero-Perez J."/>
            <person name="Catarino B."/>
            <person name="Chen F."/>
            <person name="Chiyoda S."/>
            <person name="Chovatia M."/>
            <person name="Davies K."/>
            <person name="Delmans M."/>
            <person name="Demura T."/>
            <person name="Dierschke T."/>
            <person name="Dolan L."/>
            <person name="Dorantes-Acosta A."/>
            <person name="Eklund D."/>
            <person name="Florent S."/>
            <person name="Flores-Sandoval E."/>
            <person name="Fujiyama A."/>
            <person name="Fukuzawa H."/>
            <person name="Galik B."/>
            <person name="Grimanelli D."/>
            <person name="Grimwood J."/>
            <person name="Grossniklaus U."/>
            <person name="Hamada T."/>
            <person name="Haseloff J."/>
            <person name="Hetherington A."/>
            <person name="Higo A."/>
            <person name="Hirakawa Y."/>
            <person name="Hundley H."/>
            <person name="Ikeda Y."/>
            <person name="Inoue K."/>
            <person name="Inoue S."/>
            <person name="Ishida S."/>
            <person name="Jia Q."/>
            <person name="Kakita M."/>
            <person name="Kanazawa T."/>
            <person name="Kawai Y."/>
            <person name="Kawashima T."/>
            <person name="Kennedy M."/>
            <person name="Kinose K."/>
            <person name="Kinoshita T."/>
            <person name="Kohara Y."/>
            <person name="Koide E."/>
            <person name="Komatsu K."/>
            <person name="Kopischke S."/>
            <person name="Kubo M."/>
            <person name="Kyozuka J."/>
            <person name="Lagercrantz U."/>
            <person name="Lin S."/>
            <person name="Lindquist E."/>
            <person name="Lipzen A."/>
            <person name="Lu C."/>
            <person name="Luna E."/>
            <person name="Martienssen R."/>
            <person name="Minamino N."/>
            <person name="Mizutani M."/>
            <person name="Mizutani M."/>
            <person name="Mochizuki N."/>
            <person name="Monte I."/>
            <person name="Mosher R."/>
            <person name="Nagasaki H."/>
            <person name="Nakagami H."/>
            <person name="Naramoto S."/>
            <person name="Nishitani K."/>
            <person name="Ohtani M."/>
            <person name="Okamoto T."/>
            <person name="Okumura M."/>
            <person name="Phillips J."/>
            <person name="Pollak B."/>
            <person name="Reinders A."/>
            <person name="Roevekamp M."/>
            <person name="Sano R."/>
            <person name="Sawa S."/>
            <person name="Schmid M."/>
            <person name="Shirakawa M."/>
            <person name="Solano R."/>
            <person name="Spunde A."/>
            <person name="Suetsugu N."/>
            <person name="Sugano S."/>
            <person name="Sugiyama A."/>
            <person name="Sun R."/>
            <person name="Suzuki Y."/>
            <person name="Takenaka M."/>
            <person name="Takezawa D."/>
            <person name="Tomogane H."/>
            <person name="Tsuzuki M."/>
            <person name="Ueda T."/>
            <person name="Umeda M."/>
            <person name="Ward J."/>
            <person name="Watanabe Y."/>
            <person name="Yazaki K."/>
            <person name="Yokoyama R."/>
            <person name="Yoshitake Y."/>
            <person name="Yotsui I."/>
            <person name="Zachgo S."/>
            <person name="Schmutz J."/>
        </authorList>
    </citation>
    <scope>NUCLEOTIDE SEQUENCE [LARGE SCALE GENOMIC DNA]</scope>
    <source>
        <strain evidence="3">cv. B-3</strain>
    </source>
</reference>
<accession>A0A397YCK1</accession>
<feature type="compositionally biased region" description="Basic and acidic residues" evidence="1">
    <location>
        <begin position="23"/>
        <end position="32"/>
    </location>
</feature>
<evidence type="ECO:0000313" key="2">
    <source>
        <dbReference type="EMBL" id="RID51205.1"/>
    </source>
</evidence>
<protein>
    <submittedName>
        <fullName evidence="2">Uncharacterized protein</fullName>
    </submittedName>
</protein>
<dbReference type="PANTHER" id="PTHR31260:SF60">
    <property type="entry name" value="(RAPE) HYPOTHETICAL PROTEIN"/>
    <property type="match status" value="1"/>
</dbReference>
<evidence type="ECO:0000256" key="1">
    <source>
        <dbReference type="SAM" id="MobiDB-lite"/>
    </source>
</evidence>
<dbReference type="EMBL" id="CM010635">
    <property type="protein sequence ID" value="RID51205.1"/>
    <property type="molecule type" value="Genomic_DNA"/>
</dbReference>
<dbReference type="Proteomes" id="UP000264353">
    <property type="component" value="Chromosome A8"/>
</dbReference>
<evidence type="ECO:0000313" key="3">
    <source>
        <dbReference type="Proteomes" id="UP000264353"/>
    </source>
</evidence>
<organism evidence="2 3">
    <name type="scientific">Brassica campestris</name>
    <name type="common">Field mustard</name>
    <dbReference type="NCBI Taxonomy" id="3711"/>
    <lineage>
        <taxon>Eukaryota</taxon>
        <taxon>Viridiplantae</taxon>
        <taxon>Streptophyta</taxon>
        <taxon>Embryophyta</taxon>
        <taxon>Tracheophyta</taxon>
        <taxon>Spermatophyta</taxon>
        <taxon>Magnoliopsida</taxon>
        <taxon>eudicotyledons</taxon>
        <taxon>Gunneridae</taxon>
        <taxon>Pentapetalae</taxon>
        <taxon>rosids</taxon>
        <taxon>malvids</taxon>
        <taxon>Brassicales</taxon>
        <taxon>Brassicaceae</taxon>
        <taxon>Brassiceae</taxon>
        <taxon>Brassica</taxon>
    </lineage>
</organism>
<name>A0A397YCK1_BRACM</name>
<gene>
    <name evidence="2" type="ORF">BRARA_H01886</name>
</gene>
<dbReference type="PANTHER" id="PTHR31260">
    <property type="entry name" value="CYSTATIN/MONELLIN SUPERFAMILY PROTEIN"/>
    <property type="match status" value="1"/>
</dbReference>
<dbReference type="Pfam" id="PF04776">
    <property type="entry name" value="protein_MS5"/>
    <property type="match status" value="1"/>
</dbReference>
<feature type="region of interest" description="Disordered" evidence="1">
    <location>
        <begin position="1"/>
        <end position="36"/>
    </location>
</feature>
<dbReference type="AlphaFoldDB" id="A0A397YCK1"/>